<organism evidence="2 3">
    <name type="scientific">Scleroderma citrinum Foug A</name>
    <dbReference type="NCBI Taxonomy" id="1036808"/>
    <lineage>
        <taxon>Eukaryota</taxon>
        <taxon>Fungi</taxon>
        <taxon>Dikarya</taxon>
        <taxon>Basidiomycota</taxon>
        <taxon>Agaricomycotina</taxon>
        <taxon>Agaricomycetes</taxon>
        <taxon>Agaricomycetidae</taxon>
        <taxon>Boletales</taxon>
        <taxon>Sclerodermatineae</taxon>
        <taxon>Sclerodermataceae</taxon>
        <taxon>Scleroderma</taxon>
    </lineage>
</organism>
<dbReference type="OrthoDB" id="2623341at2759"/>
<dbReference type="HOGENOM" id="CLU_1038852_0_0_1"/>
<feature type="region of interest" description="Disordered" evidence="1">
    <location>
        <begin position="1"/>
        <end position="24"/>
    </location>
</feature>
<name>A0A0C3DSW8_9AGAM</name>
<reference evidence="3" key="2">
    <citation type="submission" date="2015-01" db="EMBL/GenBank/DDBJ databases">
        <title>Evolutionary Origins and Diversification of the Mycorrhizal Mutualists.</title>
        <authorList>
            <consortium name="DOE Joint Genome Institute"/>
            <consortium name="Mycorrhizal Genomics Consortium"/>
            <person name="Kohler A."/>
            <person name="Kuo A."/>
            <person name="Nagy L.G."/>
            <person name="Floudas D."/>
            <person name="Copeland A."/>
            <person name="Barry K.W."/>
            <person name="Cichocki N."/>
            <person name="Veneault-Fourrey C."/>
            <person name="LaButti K."/>
            <person name="Lindquist E.A."/>
            <person name="Lipzen A."/>
            <person name="Lundell T."/>
            <person name="Morin E."/>
            <person name="Murat C."/>
            <person name="Riley R."/>
            <person name="Ohm R."/>
            <person name="Sun H."/>
            <person name="Tunlid A."/>
            <person name="Henrissat B."/>
            <person name="Grigoriev I.V."/>
            <person name="Hibbett D.S."/>
            <person name="Martin F."/>
        </authorList>
    </citation>
    <scope>NUCLEOTIDE SEQUENCE [LARGE SCALE GENOMIC DNA]</scope>
    <source>
        <strain evidence="3">Foug A</strain>
    </source>
</reference>
<gene>
    <name evidence="2" type="ORF">SCLCIDRAFT_1027673</name>
</gene>
<proteinExistence type="predicted"/>
<accession>A0A0C3DSW8</accession>
<reference evidence="2 3" key="1">
    <citation type="submission" date="2014-04" db="EMBL/GenBank/DDBJ databases">
        <authorList>
            <consortium name="DOE Joint Genome Institute"/>
            <person name="Kuo A."/>
            <person name="Kohler A."/>
            <person name="Nagy L.G."/>
            <person name="Floudas D."/>
            <person name="Copeland A."/>
            <person name="Barry K.W."/>
            <person name="Cichocki N."/>
            <person name="Veneault-Fourrey C."/>
            <person name="LaButti K."/>
            <person name="Lindquist E.A."/>
            <person name="Lipzen A."/>
            <person name="Lundell T."/>
            <person name="Morin E."/>
            <person name="Murat C."/>
            <person name="Sun H."/>
            <person name="Tunlid A."/>
            <person name="Henrissat B."/>
            <person name="Grigoriev I.V."/>
            <person name="Hibbett D.S."/>
            <person name="Martin F."/>
            <person name="Nordberg H.P."/>
            <person name="Cantor M.N."/>
            <person name="Hua S.X."/>
        </authorList>
    </citation>
    <scope>NUCLEOTIDE SEQUENCE [LARGE SCALE GENOMIC DNA]</scope>
    <source>
        <strain evidence="2 3">Foug A</strain>
    </source>
</reference>
<dbReference type="Proteomes" id="UP000053989">
    <property type="component" value="Unassembled WGS sequence"/>
</dbReference>
<sequence>MSLRGWTSGLGKATLGRRNPTRSTKYPATACITRNTSSSAYTTAFLDVIKDVGHPARHLSYPKAIPLYEQLNPVLSVRHTKSLLFLTALAVSLAMNLTWRYWPQKVATVTKEDGSTEEVFEPRPISHRLLMLSMHLGVGASMAAYLVNKRRLHVHKLWLLPKNISKKQKKSSQSSSPEIAMDVIVKTYSWQAPRMTLIYRPEVVRLVPSGRNVLLRVASESHKPAETFILRTRGALIDGKPVLMSTAKESVVNSLETKFAQLQQSTAT</sequence>
<evidence type="ECO:0000313" key="3">
    <source>
        <dbReference type="Proteomes" id="UP000053989"/>
    </source>
</evidence>
<dbReference type="EMBL" id="KN822075">
    <property type="protein sequence ID" value="KIM59299.1"/>
    <property type="molecule type" value="Genomic_DNA"/>
</dbReference>
<evidence type="ECO:0000313" key="2">
    <source>
        <dbReference type="EMBL" id="KIM59299.1"/>
    </source>
</evidence>
<dbReference type="AlphaFoldDB" id="A0A0C3DSW8"/>
<evidence type="ECO:0000256" key="1">
    <source>
        <dbReference type="SAM" id="MobiDB-lite"/>
    </source>
</evidence>
<keyword evidence="3" id="KW-1185">Reference proteome</keyword>
<dbReference type="InParanoid" id="A0A0C3DSW8"/>
<protein>
    <submittedName>
        <fullName evidence="2">Uncharacterized protein</fullName>
    </submittedName>
</protein>